<dbReference type="SMART" id="SM00448">
    <property type="entry name" value="REC"/>
    <property type="match status" value="2"/>
</dbReference>
<dbReference type="Gene3D" id="3.30.565.10">
    <property type="entry name" value="Histidine kinase-like ATPase, C-terminal domain"/>
    <property type="match status" value="1"/>
</dbReference>
<feature type="domain" description="HAMP" evidence="17">
    <location>
        <begin position="208"/>
        <end position="260"/>
    </location>
</feature>
<dbReference type="CDD" id="cd17546">
    <property type="entry name" value="REC_hyHK_CKI1_RcsC-like"/>
    <property type="match status" value="2"/>
</dbReference>
<dbReference type="SUPFAM" id="SSF158472">
    <property type="entry name" value="HAMP domain-like"/>
    <property type="match status" value="1"/>
</dbReference>
<dbReference type="PRINTS" id="PR00344">
    <property type="entry name" value="BCTRLSENSOR"/>
</dbReference>
<dbReference type="FunFam" id="3.30.565.10:FF:000010">
    <property type="entry name" value="Sensor histidine kinase RcsC"/>
    <property type="match status" value="1"/>
</dbReference>
<reference evidence="18 19" key="1">
    <citation type="journal article" date="2010" name="Stand. Genomic Sci.">
        <title>Complete genome sequence of Haliangium ochraceum type strain (SMP-2).</title>
        <authorList>
            <consortium name="US DOE Joint Genome Institute (JGI-PGF)"/>
            <person name="Ivanova N."/>
            <person name="Daum C."/>
            <person name="Lang E."/>
            <person name="Abt B."/>
            <person name="Kopitz M."/>
            <person name="Saunders E."/>
            <person name="Lapidus A."/>
            <person name="Lucas S."/>
            <person name="Glavina Del Rio T."/>
            <person name="Nolan M."/>
            <person name="Tice H."/>
            <person name="Copeland A."/>
            <person name="Cheng J.F."/>
            <person name="Chen F."/>
            <person name="Bruce D."/>
            <person name="Goodwin L."/>
            <person name="Pitluck S."/>
            <person name="Mavromatis K."/>
            <person name="Pati A."/>
            <person name="Mikhailova N."/>
            <person name="Chen A."/>
            <person name="Palaniappan K."/>
            <person name="Land M."/>
            <person name="Hauser L."/>
            <person name="Chang Y.J."/>
            <person name="Jeffries C.D."/>
            <person name="Detter J.C."/>
            <person name="Brettin T."/>
            <person name="Rohde M."/>
            <person name="Goker M."/>
            <person name="Bristow J."/>
            <person name="Markowitz V."/>
            <person name="Eisen J.A."/>
            <person name="Hugenholtz P."/>
            <person name="Kyrpides N.C."/>
            <person name="Klenk H.P."/>
        </authorList>
    </citation>
    <scope>NUCLEOTIDE SEQUENCE [LARGE SCALE GENOMIC DNA]</scope>
    <source>
        <strain evidence="19">DSM 14365 / CIP 107738 / JCM 11303 / AJ 13395 / SMP-2</strain>
    </source>
</reference>
<dbReference type="SUPFAM" id="SSF47384">
    <property type="entry name" value="Homodimeric domain of signal transducing histidine kinase"/>
    <property type="match status" value="1"/>
</dbReference>
<dbReference type="InterPro" id="IPR011006">
    <property type="entry name" value="CheY-like_superfamily"/>
</dbReference>
<evidence type="ECO:0000256" key="13">
    <source>
        <dbReference type="PROSITE-ProRule" id="PRU00169"/>
    </source>
</evidence>
<dbReference type="Gene3D" id="1.10.287.130">
    <property type="match status" value="1"/>
</dbReference>
<dbReference type="InterPro" id="IPR036097">
    <property type="entry name" value="HisK_dim/P_sf"/>
</dbReference>
<evidence type="ECO:0000256" key="10">
    <source>
        <dbReference type="ARBA" id="ARBA00022989"/>
    </source>
</evidence>
<dbReference type="Pfam" id="PF02518">
    <property type="entry name" value="HATPase_c"/>
    <property type="match status" value="1"/>
</dbReference>
<evidence type="ECO:0000313" key="18">
    <source>
        <dbReference type="EMBL" id="ACY16528.1"/>
    </source>
</evidence>
<evidence type="ECO:0000256" key="4">
    <source>
        <dbReference type="ARBA" id="ARBA00022553"/>
    </source>
</evidence>
<dbReference type="FunFam" id="1.10.287.130:FF:000004">
    <property type="entry name" value="Ethylene receptor 1"/>
    <property type="match status" value="1"/>
</dbReference>
<dbReference type="SMART" id="SM00387">
    <property type="entry name" value="HATPase_c"/>
    <property type="match status" value="1"/>
</dbReference>
<dbReference type="InterPro" id="IPR003660">
    <property type="entry name" value="HAMP_dom"/>
</dbReference>
<dbReference type="PANTHER" id="PTHR45339:SF1">
    <property type="entry name" value="HYBRID SIGNAL TRANSDUCTION HISTIDINE KINASE J"/>
    <property type="match status" value="1"/>
</dbReference>
<comment type="catalytic activity">
    <reaction evidence="1">
        <text>ATP + protein L-histidine = ADP + protein N-phospho-L-histidine.</text>
        <dbReference type="EC" id="2.7.13.3"/>
    </reaction>
</comment>
<evidence type="ECO:0000256" key="1">
    <source>
        <dbReference type="ARBA" id="ARBA00000085"/>
    </source>
</evidence>
<evidence type="ECO:0000256" key="2">
    <source>
        <dbReference type="ARBA" id="ARBA00004370"/>
    </source>
</evidence>
<evidence type="ECO:0000256" key="6">
    <source>
        <dbReference type="ARBA" id="ARBA00022692"/>
    </source>
</evidence>
<evidence type="ECO:0000256" key="14">
    <source>
        <dbReference type="SAM" id="Phobius"/>
    </source>
</evidence>
<dbReference type="Gene3D" id="3.40.50.2300">
    <property type="match status" value="2"/>
</dbReference>
<organism evidence="18 19">
    <name type="scientific">Haliangium ochraceum (strain DSM 14365 / JCM 11303 / SMP-2)</name>
    <dbReference type="NCBI Taxonomy" id="502025"/>
    <lineage>
        <taxon>Bacteria</taxon>
        <taxon>Pseudomonadati</taxon>
        <taxon>Myxococcota</taxon>
        <taxon>Polyangia</taxon>
        <taxon>Haliangiales</taxon>
        <taxon>Kofleriaceae</taxon>
        <taxon>Haliangium</taxon>
    </lineage>
</organism>
<dbReference type="GO" id="GO:0016020">
    <property type="term" value="C:membrane"/>
    <property type="evidence" value="ECO:0007669"/>
    <property type="project" value="UniProtKB-SubCell"/>
</dbReference>
<dbReference type="PANTHER" id="PTHR45339">
    <property type="entry name" value="HYBRID SIGNAL TRANSDUCTION HISTIDINE KINASE J"/>
    <property type="match status" value="1"/>
</dbReference>
<dbReference type="RefSeq" id="WP_012829126.1">
    <property type="nucleotide sequence ID" value="NC_013440.1"/>
</dbReference>
<gene>
    <name evidence="18" type="ordered locus">Hoch_4029</name>
</gene>
<evidence type="ECO:0000256" key="8">
    <source>
        <dbReference type="ARBA" id="ARBA00022777"/>
    </source>
</evidence>
<dbReference type="eggNOG" id="COG3850">
    <property type="taxonomic scope" value="Bacteria"/>
</dbReference>
<keyword evidence="5" id="KW-0808">Transferase</keyword>
<evidence type="ECO:0000259" key="17">
    <source>
        <dbReference type="PROSITE" id="PS50885"/>
    </source>
</evidence>
<keyword evidence="12 14" id="KW-0472">Membrane</keyword>
<keyword evidence="8 18" id="KW-0418">Kinase</keyword>
<accession>D0LJF4</accession>
<feature type="modified residue" description="4-aspartylphosphate" evidence="13">
    <location>
        <position position="759"/>
    </location>
</feature>
<evidence type="ECO:0000256" key="5">
    <source>
        <dbReference type="ARBA" id="ARBA00022679"/>
    </source>
</evidence>
<dbReference type="PROSITE" id="PS50109">
    <property type="entry name" value="HIS_KIN"/>
    <property type="match status" value="1"/>
</dbReference>
<evidence type="ECO:0000259" key="16">
    <source>
        <dbReference type="PROSITE" id="PS50110"/>
    </source>
</evidence>
<sequence length="835" mass="92263">MRRKALALTALVSLPLLIALAGAVWFIQSTHRQTAELTRTERQIEALASRVTIQSLQCERYEKDYVLHLDDRKARASFRQRWRSAWDGLVLALDELSALGNTAEYDKMLGRWRAWAVSYRVQVFDIISRVERGDIRDPAEASRILDALELDVHALIEDSLAFTAAQQAAMVERRDALSTRLRLGRAAFIVLALLSVAFLTLVAVLVAQRLISRVAVLSQGARYIASGALDTRVELDASDELDELADSFNAMAAAVAESRRALEDEAREARATAQAKSEFLATMSHEIRTPLSGVIGMSELLLGGRLSGEQREFAETLNTSAEALLSLINDILDFSKFESGHLELEEVPFDLQALTEDVVQILGSRARKKRIDLIARYDNNLPRFFVGDPGRIRQILLNLVGNAVKFTERGHVLLAVHHNGDSDDKIRLHFEVEDTGIGIPENSLPHIFDRFIQVTSGEARRFGGTGLGLAISRQLVERMSGQISVSSVLGKGSTFRFLLPLQVDPEPSTEVLPSADLAGAHIAIVDDSEINRRVLVELMQSWNSRVSPYEDAQSALVALRAAQSRGTPYDIAVIDSDLPDLSGAELGRELRRDPALQDLRMVLLTSTPRQGDGRRYQELGFSGYLTKPTKRGVLLETLSTVLGSKREGVPVPLVTRHRLAESQAIRRISTPMDVAIPEWAPVGVTDGVPEPVAPDPRADMLSTAVRRSSRVLLVDDTPVNRRLAGKMLEKLGLVVDIAVNGREAVDKSAELSYDLIFMDCQMPEMDGFEATTRIRSREAGSAHTPIIAMTASAMPEDRKRCIDVGMDDYISKPVRQDTLRSTVSRWLAHIESQQA</sequence>
<dbReference type="AlphaFoldDB" id="D0LJF4"/>
<keyword evidence="9" id="KW-0067">ATP-binding</keyword>
<dbReference type="HOGENOM" id="CLU_000445_104_15_7"/>
<evidence type="ECO:0000313" key="19">
    <source>
        <dbReference type="Proteomes" id="UP000001880"/>
    </source>
</evidence>
<name>D0LJF4_HALO1</name>
<keyword evidence="7" id="KW-0547">Nucleotide-binding</keyword>
<dbReference type="InterPro" id="IPR003661">
    <property type="entry name" value="HisK_dim/P_dom"/>
</dbReference>
<dbReference type="STRING" id="502025.Hoch_4029"/>
<feature type="domain" description="Response regulatory" evidence="16">
    <location>
        <begin position="521"/>
        <end position="642"/>
    </location>
</feature>
<evidence type="ECO:0000259" key="15">
    <source>
        <dbReference type="PROSITE" id="PS50109"/>
    </source>
</evidence>
<keyword evidence="11" id="KW-0902">Two-component regulatory system</keyword>
<dbReference type="InterPro" id="IPR004358">
    <property type="entry name" value="Sig_transdc_His_kin-like_C"/>
</dbReference>
<feature type="modified residue" description="4-aspartylphosphate" evidence="13">
    <location>
        <position position="575"/>
    </location>
</feature>
<dbReference type="InterPro" id="IPR003594">
    <property type="entry name" value="HATPase_dom"/>
</dbReference>
<dbReference type="InterPro" id="IPR036890">
    <property type="entry name" value="HATPase_C_sf"/>
</dbReference>
<keyword evidence="6 14" id="KW-0812">Transmembrane</keyword>
<dbReference type="SMART" id="SM00388">
    <property type="entry name" value="HisKA"/>
    <property type="match status" value="1"/>
</dbReference>
<dbReference type="eggNOG" id="COG0784">
    <property type="taxonomic scope" value="Bacteria"/>
</dbReference>
<dbReference type="PROSITE" id="PS50885">
    <property type="entry name" value="HAMP"/>
    <property type="match status" value="1"/>
</dbReference>
<dbReference type="Pfam" id="PF00672">
    <property type="entry name" value="HAMP"/>
    <property type="match status" value="1"/>
</dbReference>
<feature type="domain" description="Histidine kinase" evidence="15">
    <location>
        <begin position="282"/>
        <end position="503"/>
    </location>
</feature>
<dbReference type="InterPro" id="IPR001789">
    <property type="entry name" value="Sig_transdc_resp-reg_receiver"/>
</dbReference>
<keyword evidence="19" id="KW-1185">Reference proteome</keyword>
<dbReference type="Pfam" id="PF00512">
    <property type="entry name" value="HisKA"/>
    <property type="match status" value="1"/>
</dbReference>
<evidence type="ECO:0000256" key="9">
    <source>
        <dbReference type="ARBA" id="ARBA00022840"/>
    </source>
</evidence>
<evidence type="ECO:0000256" key="7">
    <source>
        <dbReference type="ARBA" id="ARBA00022741"/>
    </source>
</evidence>
<comment type="subcellular location">
    <subcellularLocation>
        <location evidence="2">Membrane</location>
    </subcellularLocation>
</comment>
<dbReference type="eggNOG" id="COG2205">
    <property type="taxonomic scope" value="Bacteria"/>
</dbReference>
<protein>
    <recommendedName>
        <fullName evidence="3">histidine kinase</fullName>
        <ecNumber evidence="3">2.7.13.3</ecNumber>
    </recommendedName>
</protein>
<dbReference type="Pfam" id="PF00072">
    <property type="entry name" value="Response_reg"/>
    <property type="match status" value="2"/>
</dbReference>
<dbReference type="SUPFAM" id="SSF55874">
    <property type="entry name" value="ATPase domain of HSP90 chaperone/DNA topoisomerase II/histidine kinase"/>
    <property type="match status" value="1"/>
</dbReference>
<dbReference type="GO" id="GO:0000155">
    <property type="term" value="F:phosphorelay sensor kinase activity"/>
    <property type="evidence" value="ECO:0007669"/>
    <property type="project" value="InterPro"/>
</dbReference>
<dbReference type="SMART" id="SM00304">
    <property type="entry name" value="HAMP"/>
    <property type="match status" value="1"/>
</dbReference>
<dbReference type="SUPFAM" id="SSF52172">
    <property type="entry name" value="CheY-like"/>
    <property type="match status" value="2"/>
</dbReference>
<dbReference type="KEGG" id="hoh:Hoch_4029"/>
<dbReference type="PROSITE" id="PS50110">
    <property type="entry name" value="RESPONSE_REGULATORY"/>
    <property type="match status" value="2"/>
</dbReference>
<feature type="transmembrane region" description="Helical" evidence="14">
    <location>
        <begin position="186"/>
        <end position="207"/>
    </location>
</feature>
<dbReference type="CDD" id="cd00082">
    <property type="entry name" value="HisKA"/>
    <property type="match status" value="1"/>
</dbReference>
<keyword evidence="10 14" id="KW-1133">Transmembrane helix</keyword>
<dbReference type="CDD" id="cd16922">
    <property type="entry name" value="HATPase_EvgS-ArcB-TorS-like"/>
    <property type="match status" value="1"/>
</dbReference>
<dbReference type="InterPro" id="IPR005467">
    <property type="entry name" value="His_kinase_dom"/>
</dbReference>
<keyword evidence="4 13" id="KW-0597">Phosphoprotein</keyword>
<dbReference type="CDD" id="cd06225">
    <property type="entry name" value="HAMP"/>
    <property type="match status" value="1"/>
</dbReference>
<dbReference type="Proteomes" id="UP000001880">
    <property type="component" value="Chromosome"/>
</dbReference>
<dbReference type="EMBL" id="CP001804">
    <property type="protein sequence ID" value="ACY16528.1"/>
    <property type="molecule type" value="Genomic_DNA"/>
</dbReference>
<dbReference type="EC" id="2.7.13.3" evidence="3"/>
<proteinExistence type="predicted"/>
<evidence type="ECO:0000256" key="11">
    <source>
        <dbReference type="ARBA" id="ARBA00023012"/>
    </source>
</evidence>
<dbReference type="GO" id="GO:0005524">
    <property type="term" value="F:ATP binding"/>
    <property type="evidence" value="ECO:0007669"/>
    <property type="project" value="UniProtKB-KW"/>
</dbReference>
<evidence type="ECO:0000256" key="3">
    <source>
        <dbReference type="ARBA" id="ARBA00012438"/>
    </source>
</evidence>
<evidence type="ECO:0000256" key="12">
    <source>
        <dbReference type="ARBA" id="ARBA00023136"/>
    </source>
</evidence>
<dbReference type="Gene3D" id="6.10.340.10">
    <property type="match status" value="1"/>
</dbReference>
<feature type="domain" description="Response regulatory" evidence="16">
    <location>
        <begin position="710"/>
        <end position="827"/>
    </location>
</feature>